<dbReference type="Proteomes" id="UP000261420">
    <property type="component" value="Unplaced"/>
</dbReference>
<dbReference type="GO" id="GO:0008270">
    <property type="term" value="F:zinc ion binding"/>
    <property type="evidence" value="ECO:0007669"/>
    <property type="project" value="UniProtKB-KW"/>
</dbReference>
<reference evidence="12" key="1">
    <citation type="submission" date="2025-08" db="UniProtKB">
        <authorList>
            <consortium name="Ensembl"/>
        </authorList>
    </citation>
    <scope>IDENTIFICATION</scope>
</reference>
<dbReference type="SMART" id="SM00355">
    <property type="entry name" value="ZnF_C2H2"/>
    <property type="match status" value="2"/>
</dbReference>
<sequence length="120" mass="13517">MSVSLPAGETSPDTEAPPAQEEPAGKQSSRQSKRRHRCSVCSREFSRPSRLADHLRTHTGERPFSCPLCPKRFASRSGLSDHQKTHRFYSSIKLSNDPPGLGRHFHHHAVLHPQIQTSTW</sequence>
<dbReference type="GO" id="GO:0000981">
    <property type="term" value="F:DNA-binding transcription factor activity, RNA polymerase II-specific"/>
    <property type="evidence" value="ECO:0007669"/>
    <property type="project" value="TreeGrafter"/>
</dbReference>
<evidence type="ECO:0000256" key="9">
    <source>
        <dbReference type="PROSITE-ProRule" id="PRU00042"/>
    </source>
</evidence>
<keyword evidence="3" id="KW-0677">Repeat</keyword>
<evidence type="ECO:0000259" key="11">
    <source>
        <dbReference type="PROSITE" id="PS50157"/>
    </source>
</evidence>
<evidence type="ECO:0000256" key="4">
    <source>
        <dbReference type="ARBA" id="ARBA00022771"/>
    </source>
</evidence>
<dbReference type="InterPro" id="IPR036236">
    <property type="entry name" value="Znf_C2H2_sf"/>
</dbReference>
<name>A0A3B4VBR5_SERDU</name>
<dbReference type="Ensembl" id="ENSSDUT00000028752.1">
    <property type="protein sequence ID" value="ENSSDUP00000028261.1"/>
    <property type="gene ID" value="ENSSDUG00000020419.1"/>
</dbReference>
<evidence type="ECO:0000256" key="2">
    <source>
        <dbReference type="ARBA" id="ARBA00022723"/>
    </source>
</evidence>
<dbReference type="Gene3D" id="3.30.160.60">
    <property type="entry name" value="Classic Zinc Finger"/>
    <property type="match status" value="2"/>
</dbReference>
<comment type="subcellular location">
    <subcellularLocation>
        <location evidence="1">Nucleus</location>
    </subcellularLocation>
</comment>
<feature type="region of interest" description="Disordered" evidence="10">
    <location>
        <begin position="1"/>
        <end position="43"/>
    </location>
</feature>
<dbReference type="GO" id="GO:0000977">
    <property type="term" value="F:RNA polymerase II transcription regulatory region sequence-specific DNA binding"/>
    <property type="evidence" value="ECO:0007669"/>
    <property type="project" value="TreeGrafter"/>
</dbReference>
<evidence type="ECO:0000256" key="5">
    <source>
        <dbReference type="ARBA" id="ARBA00022833"/>
    </source>
</evidence>
<dbReference type="OMA" id="VMCHRIL"/>
<feature type="domain" description="C2H2-type" evidence="11">
    <location>
        <begin position="36"/>
        <end position="63"/>
    </location>
</feature>
<dbReference type="PROSITE" id="PS50157">
    <property type="entry name" value="ZINC_FINGER_C2H2_2"/>
    <property type="match status" value="2"/>
</dbReference>
<dbReference type="FunFam" id="3.30.160.60:FF:000202">
    <property type="entry name" value="Zinc finger protein 574"/>
    <property type="match status" value="1"/>
</dbReference>
<dbReference type="InterPro" id="IPR013087">
    <property type="entry name" value="Znf_C2H2_type"/>
</dbReference>
<dbReference type="PANTHER" id="PTHR14196">
    <property type="entry name" value="ODD-SKIPPED - RELATED"/>
    <property type="match status" value="1"/>
</dbReference>
<feature type="domain" description="C2H2-type" evidence="11">
    <location>
        <begin position="64"/>
        <end position="86"/>
    </location>
</feature>
<evidence type="ECO:0000256" key="7">
    <source>
        <dbReference type="ARBA" id="ARBA00023163"/>
    </source>
</evidence>
<dbReference type="InterPro" id="IPR050717">
    <property type="entry name" value="C2H2-ZF_Transcription_Reg"/>
</dbReference>
<keyword evidence="13" id="KW-1185">Reference proteome</keyword>
<evidence type="ECO:0000256" key="10">
    <source>
        <dbReference type="SAM" id="MobiDB-lite"/>
    </source>
</evidence>
<keyword evidence="5" id="KW-0862">Zinc</keyword>
<keyword evidence="4 9" id="KW-0863">Zinc-finger</keyword>
<dbReference type="SUPFAM" id="SSF57667">
    <property type="entry name" value="beta-beta-alpha zinc fingers"/>
    <property type="match status" value="1"/>
</dbReference>
<dbReference type="Pfam" id="PF00096">
    <property type="entry name" value="zf-C2H2"/>
    <property type="match status" value="2"/>
</dbReference>
<evidence type="ECO:0000313" key="12">
    <source>
        <dbReference type="Ensembl" id="ENSSDUP00000028261.1"/>
    </source>
</evidence>
<protein>
    <recommendedName>
        <fullName evidence="11">C2H2-type domain-containing protein</fullName>
    </recommendedName>
</protein>
<evidence type="ECO:0000256" key="1">
    <source>
        <dbReference type="ARBA" id="ARBA00004123"/>
    </source>
</evidence>
<dbReference type="AlphaFoldDB" id="A0A3B4VBR5"/>
<keyword evidence="2" id="KW-0479">Metal-binding</keyword>
<dbReference type="GO" id="GO:0032502">
    <property type="term" value="P:developmental process"/>
    <property type="evidence" value="ECO:0007669"/>
    <property type="project" value="UniProtKB-ARBA"/>
</dbReference>
<evidence type="ECO:0000313" key="13">
    <source>
        <dbReference type="Proteomes" id="UP000261420"/>
    </source>
</evidence>
<evidence type="ECO:0000256" key="6">
    <source>
        <dbReference type="ARBA" id="ARBA00023015"/>
    </source>
</evidence>
<accession>A0A3B4VBR5</accession>
<dbReference type="PANTHER" id="PTHR14196:SF0">
    <property type="entry name" value="PROTEIN BOWEL"/>
    <property type="match status" value="1"/>
</dbReference>
<keyword evidence="8" id="KW-0539">Nucleus</keyword>
<dbReference type="FunFam" id="3.30.160.60:FF:001818">
    <property type="entry name" value="GDNF-inducible zinc finger protein 1 isoform X1"/>
    <property type="match status" value="1"/>
</dbReference>
<organism evidence="12 13">
    <name type="scientific">Seriola dumerili</name>
    <name type="common">Greater amberjack</name>
    <name type="synonym">Caranx dumerili</name>
    <dbReference type="NCBI Taxonomy" id="41447"/>
    <lineage>
        <taxon>Eukaryota</taxon>
        <taxon>Metazoa</taxon>
        <taxon>Chordata</taxon>
        <taxon>Craniata</taxon>
        <taxon>Vertebrata</taxon>
        <taxon>Euteleostomi</taxon>
        <taxon>Actinopterygii</taxon>
        <taxon>Neopterygii</taxon>
        <taxon>Teleostei</taxon>
        <taxon>Neoteleostei</taxon>
        <taxon>Acanthomorphata</taxon>
        <taxon>Carangaria</taxon>
        <taxon>Carangiformes</taxon>
        <taxon>Carangidae</taxon>
        <taxon>Seriola</taxon>
    </lineage>
</organism>
<keyword evidence="7" id="KW-0804">Transcription</keyword>
<dbReference type="STRING" id="41447.ENSSDUP00000028261"/>
<proteinExistence type="predicted"/>
<reference evidence="12" key="2">
    <citation type="submission" date="2025-09" db="UniProtKB">
        <authorList>
            <consortium name="Ensembl"/>
        </authorList>
    </citation>
    <scope>IDENTIFICATION</scope>
</reference>
<dbReference type="GO" id="GO:0005634">
    <property type="term" value="C:nucleus"/>
    <property type="evidence" value="ECO:0007669"/>
    <property type="project" value="UniProtKB-SubCell"/>
</dbReference>
<evidence type="ECO:0000256" key="8">
    <source>
        <dbReference type="ARBA" id="ARBA00023242"/>
    </source>
</evidence>
<keyword evidence="6" id="KW-0805">Transcription regulation</keyword>
<evidence type="ECO:0000256" key="3">
    <source>
        <dbReference type="ARBA" id="ARBA00022737"/>
    </source>
</evidence>
<dbReference type="PROSITE" id="PS00028">
    <property type="entry name" value="ZINC_FINGER_C2H2_1"/>
    <property type="match status" value="2"/>
</dbReference>